<evidence type="ECO:0000313" key="3">
    <source>
        <dbReference type="Proteomes" id="UP000821866"/>
    </source>
</evidence>
<dbReference type="AlphaFoldDB" id="A0A9J6CV82"/>
<dbReference type="VEuPathDB" id="VectorBase:LOC119181603"/>
<name>A0A9J6CV82_RHIMP</name>
<dbReference type="EMBL" id="JABSTU010006473">
    <property type="protein sequence ID" value="KAH7934428.1"/>
    <property type="molecule type" value="Genomic_DNA"/>
</dbReference>
<dbReference type="Proteomes" id="UP000821866">
    <property type="component" value="Unassembled WGS sequence"/>
</dbReference>
<evidence type="ECO:0000313" key="2">
    <source>
        <dbReference type="EMBL" id="KAH7934428.1"/>
    </source>
</evidence>
<proteinExistence type="predicted"/>
<protein>
    <submittedName>
        <fullName evidence="2">Uncharacterized protein</fullName>
    </submittedName>
</protein>
<keyword evidence="3" id="KW-1185">Reference proteome</keyword>
<organism evidence="2 3">
    <name type="scientific">Rhipicephalus microplus</name>
    <name type="common">Cattle tick</name>
    <name type="synonym">Boophilus microplus</name>
    <dbReference type="NCBI Taxonomy" id="6941"/>
    <lineage>
        <taxon>Eukaryota</taxon>
        <taxon>Metazoa</taxon>
        <taxon>Ecdysozoa</taxon>
        <taxon>Arthropoda</taxon>
        <taxon>Chelicerata</taxon>
        <taxon>Arachnida</taxon>
        <taxon>Acari</taxon>
        <taxon>Parasitiformes</taxon>
        <taxon>Ixodida</taxon>
        <taxon>Ixodoidea</taxon>
        <taxon>Ixodidae</taxon>
        <taxon>Rhipicephalinae</taxon>
        <taxon>Rhipicephalus</taxon>
        <taxon>Boophilus</taxon>
    </lineage>
</organism>
<reference evidence="2" key="1">
    <citation type="journal article" date="2020" name="Cell">
        <title>Large-Scale Comparative Analyses of Tick Genomes Elucidate Their Genetic Diversity and Vector Capacities.</title>
        <authorList>
            <consortium name="Tick Genome and Microbiome Consortium (TIGMIC)"/>
            <person name="Jia N."/>
            <person name="Wang J."/>
            <person name="Shi W."/>
            <person name="Du L."/>
            <person name="Sun Y."/>
            <person name="Zhan W."/>
            <person name="Jiang J.F."/>
            <person name="Wang Q."/>
            <person name="Zhang B."/>
            <person name="Ji P."/>
            <person name="Bell-Sakyi L."/>
            <person name="Cui X.M."/>
            <person name="Yuan T.T."/>
            <person name="Jiang B.G."/>
            <person name="Yang W.F."/>
            <person name="Lam T.T."/>
            <person name="Chang Q.C."/>
            <person name="Ding S.J."/>
            <person name="Wang X.J."/>
            <person name="Zhu J.G."/>
            <person name="Ruan X.D."/>
            <person name="Zhao L."/>
            <person name="Wei J.T."/>
            <person name="Ye R.Z."/>
            <person name="Que T.C."/>
            <person name="Du C.H."/>
            <person name="Zhou Y.H."/>
            <person name="Cheng J.X."/>
            <person name="Dai P.F."/>
            <person name="Guo W.B."/>
            <person name="Han X.H."/>
            <person name="Huang E.J."/>
            <person name="Li L.F."/>
            <person name="Wei W."/>
            <person name="Gao Y.C."/>
            <person name="Liu J.Z."/>
            <person name="Shao H.Z."/>
            <person name="Wang X."/>
            <person name="Wang C.C."/>
            <person name="Yang T.C."/>
            <person name="Huo Q.B."/>
            <person name="Li W."/>
            <person name="Chen H.Y."/>
            <person name="Chen S.E."/>
            <person name="Zhou L.G."/>
            <person name="Ni X.B."/>
            <person name="Tian J.H."/>
            <person name="Sheng Y."/>
            <person name="Liu T."/>
            <person name="Pan Y.S."/>
            <person name="Xia L.Y."/>
            <person name="Li J."/>
            <person name="Zhao F."/>
            <person name="Cao W.C."/>
        </authorList>
    </citation>
    <scope>NUCLEOTIDE SEQUENCE</scope>
    <source>
        <strain evidence="2">Rmic-2018</strain>
    </source>
</reference>
<evidence type="ECO:0000256" key="1">
    <source>
        <dbReference type="SAM" id="MobiDB-lite"/>
    </source>
</evidence>
<accession>A0A9J6CV82</accession>
<comment type="caution">
    <text evidence="2">The sequence shown here is derived from an EMBL/GenBank/DDBJ whole genome shotgun (WGS) entry which is preliminary data.</text>
</comment>
<feature type="region of interest" description="Disordered" evidence="1">
    <location>
        <begin position="1"/>
        <end position="51"/>
    </location>
</feature>
<reference evidence="2" key="2">
    <citation type="submission" date="2021-09" db="EMBL/GenBank/DDBJ databases">
        <authorList>
            <person name="Jia N."/>
            <person name="Wang J."/>
            <person name="Shi W."/>
            <person name="Du L."/>
            <person name="Sun Y."/>
            <person name="Zhan W."/>
            <person name="Jiang J."/>
            <person name="Wang Q."/>
            <person name="Zhang B."/>
            <person name="Ji P."/>
            <person name="Sakyi L.B."/>
            <person name="Cui X."/>
            <person name="Yuan T."/>
            <person name="Jiang B."/>
            <person name="Yang W."/>
            <person name="Lam T.T.-Y."/>
            <person name="Chang Q."/>
            <person name="Ding S."/>
            <person name="Wang X."/>
            <person name="Zhu J."/>
            <person name="Ruan X."/>
            <person name="Zhao L."/>
            <person name="Wei J."/>
            <person name="Que T."/>
            <person name="Du C."/>
            <person name="Cheng J."/>
            <person name="Dai P."/>
            <person name="Han X."/>
            <person name="Huang E."/>
            <person name="Gao Y."/>
            <person name="Liu J."/>
            <person name="Shao H."/>
            <person name="Ye R."/>
            <person name="Li L."/>
            <person name="Wei W."/>
            <person name="Wang X."/>
            <person name="Wang C."/>
            <person name="Huo Q."/>
            <person name="Li W."/>
            <person name="Guo W."/>
            <person name="Chen H."/>
            <person name="Chen S."/>
            <person name="Zhou L."/>
            <person name="Zhou L."/>
            <person name="Ni X."/>
            <person name="Tian J."/>
            <person name="Zhou Y."/>
            <person name="Sheng Y."/>
            <person name="Liu T."/>
            <person name="Pan Y."/>
            <person name="Xia L."/>
            <person name="Li J."/>
            <person name="Zhao F."/>
            <person name="Cao W."/>
        </authorList>
    </citation>
    <scope>NUCLEOTIDE SEQUENCE</scope>
    <source>
        <strain evidence="2">Rmic-2018</strain>
        <tissue evidence="2">Larvae</tissue>
    </source>
</reference>
<sequence>MEEPLSRSGELSSRQRSMILDLDNAGPSENMREQAHTSSPLPSPDPNMPLLTTPEFEKLLLDFSAPETPPIPTALFQLTEEEEQWGTRLIDGLPEPNLPRPATNSTASRIPCFSKTCHAKRRRVWFARVDCDLNLDNAGRYRHISVQGHCSSLQAFTDVKMLQMTSPEREEIKKGFYVPESPPKPSTRLSRTGQVQQYPRCCIDVLPGPQLQQQQQIREQPSPVFQQLVLEGPNVSDSSASMSNPSSNLPTWFEHSALGDHVKDNSQTVPPLGNSPPLCYTISDEDSSNGDVAQQTTMHQELSRWEESRLSMRVMSVGLTTLGHPSTAASRLAGCAQCLDRVLSLHCRPSTVGTKRAPNWMLKGGGIELRKPSVASEGSTLIRF</sequence>
<gene>
    <name evidence="2" type="ORF">HPB51_029189</name>
</gene>